<dbReference type="STRING" id="1182541.W9Y171"/>
<feature type="region of interest" description="Disordered" evidence="1">
    <location>
        <begin position="145"/>
        <end position="306"/>
    </location>
</feature>
<dbReference type="EMBL" id="AMWN01000006">
    <property type="protein sequence ID" value="EXJ83350.1"/>
    <property type="molecule type" value="Genomic_DNA"/>
</dbReference>
<feature type="region of interest" description="Disordered" evidence="1">
    <location>
        <begin position="81"/>
        <end position="110"/>
    </location>
</feature>
<feature type="compositionally biased region" description="Polar residues" evidence="1">
    <location>
        <begin position="176"/>
        <end position="192"/>
    </location>
</feature>
<feature type="region of interest" description="Disordered" evidence="1">
    <location>
        <begin position="396"/>
        <end position="506"/>
    </location>
</feature>
<dbReference type="OrthoDB" id="4194555at2759"/>
<dbReference type="RefSeq" id="XP_007726036.1">
    <property type="nucleotide sequence ID" value="XM_007727846.1"/>
</dbReference>
<feature type="compositionally biased region" description="Polar residues" evidence="1">
    <location>
        <begin position="148"/>
        <end position="162"/>
    </location>
</feature>
<gene>
    <name evidence="2" type="ORF">A1O1_06971</name>
</gene>
<organism evidence="2 3">
    <name type="scientific">Capronia coronata CBS 617.96</name>
    <dbReference type="NCBI Taxonomy" id="1182541"/>
    <lineage>
        <taxon>Eukaryota</taxon>
        <taxon>Fungi</taxon>
        <taxon>Dikarya</taxon>
        <taxon>Ascomycota</taxon>
        <taxon>Pezizomycotina</taxon>
        <taxon>Eurotiomycetes</taxon>
        <taxon>Chaetothyriomycetidae</taxon>
        <taxon>Chaetothyriales</taxon>
        <taxon>Herpotrichiellaceae</taxon>
        <taxon>Capronia</taxon>
    </lineage>
</organism>
<evidence type="ECO:0008006" key="4">
    <source>
        <dbReference type="Google" id="ProtNLM"/>
    </source>
</evidence>
<feature type="region of interest" description="Disordered" evidence="1">
    <location>
        <begin position="353"/>
        <end position="377"/>
    </location>
</feature>
<dbReference type="GeneID" id="19161835"/>
<feature type="region of interest" description="Disordered" evidence="1">
    <location>
        <begin position="806"/>
        <end position="831"/>
    </location>
</feature>
<evidence type="ECO:0000313" key="2">
    <source>
        <dbReference type="EMBL" id="EXJ83350.1"/>
    </source>
</evidence>
<sequence length="1318" mass="145406">MTLRHPERLGPDGEYDSDPSTPRFILEHGAQDNIGDNSSTAPGRAASKQACEKPQAVHPFTTDFGPKTLTEYLRTECEKLEKCSPPGKGKEKEDNRTTSDQSHHADLTSGVYPISIPGMMPAVRGGVGSSVNGQLLAASLAGAVSAGPNTNGYLNNNTVTRQSLRDERGTHPTARLSETTNVQRNPHSNGSNSLASTASRTGTRRSRRLARQELNPPDGGHGKTSPGEAPLPPLQSATAQPSRVQAQAATLLPDTDVKDGASGAQNANHGEQPANSASDSAIPSMSRRTNFEEHTKTKRQVVRSMTTRAPQTVDDIVAQPRKKMRQNKSSQQSGVPSALNIENPVALGFVAERSSRQSHLPTTAQAAPGGVSDMATAGNQMPVAETPDKIHSIVSERPVESRTEEDSPPGFDFSAVVPERIPEEEKQKFLRAAQRGSHSETNTDSESEIDPSAADARRRRPTKGKKPSKTVCISHSSYPRGWSASKPSCLQRHNYGNNKTTNPMTTSASASQTAITNTLEDFNTDLWVVVARHLSTEDLKRLRLVSQTLAQTLDPILFRNVVVNFGKGFFDVTGSDYAHGISPSPSTSMFEKYGSNINQFGVAFEYDLNGLSQAKTKVIEKEQTAWFGTFTWPTEQYPRFPALQAVEDLVDHNRPLLKETLKHITKASELGLCIDSGHGWLEGPDISDLALFNSRMGNGSKVFGKTFTSEDVWTTFARDEYFQWAQQNTINETMKHMLEHRSPGQASAVKEVRFLDSIEIRDVESFKSQEEQLDLEPEAHVGGASGTNAQDFPIFPPALVGGWMPGNAATTHRSRRSGFRRQSPPKRQPQWPLIFNGHNLAAENGGHCSFVQAKTAHPASAPLLPGHLTEAQAQWLMETVWAQRAFLSAYTTAIITNKQNFKSIHTVRISKLSSRLLPSLEQSEFWSSLPGLKHLQVLISPDWRQEHCIGDRFHFDNMPISPAKAAEMFTRFLRTYVAKMENLHSLAVGYVGGGEHAVGMFARNQHVLPAPIVDDPGAWLHDDSDRRDVLLTKFDHIRDLKFENCWFSPSMLQEFMDKSRDTSLHSLVLDSVSMIASHDPTIVHALTTPGDSLRCHYDPWNWHRETLPVSAAWCQVLDSITPGPTLAERKLQTGFHRRDSSPGPARKSFRGHVQKIVLNSCGYVKISLPKHLPRAYKQNAAVVHLYSPLDGGLRARKERFNVQLGPPSPDDNRPAPAPVVPGLRLRNHRGANNDGDAPNQIMMSTLSPTFEEYPWLGTLTQCIHPIEKRVLEEAWDMTFGWPDNLERWASVEDGFYEGGTGRFSGVLEKDSFKAGWRS</sequence>
<dbReference type="Proteomes" id="UP000019484">
    <property type="component" value="Unassembled WGS sequence"/>
</dbReference>
<protein>
    <recommendedName>
        <fullName evidence="4">F-box domain-containing protein</fullName>
    </recommendedName>
</protein>
<comment type="caution">
    <text evidence="2">The sequence shown here is derived from an EMBL/GenBank/DDBJ whole genome shotgun (WGS) entry which is preliminary data.</text>
</comment>
<feature type="compositionally biased region" description="Polar residues" evidence="1">
    <location>
        <begin position="494"/>
        <end position="504"/>
    </location>
</feature>
<feature type="region of interest" description="Disordered" evidence="1">
    <location>
        <begin position="1"/>
        <end position="65"/>
    </location>
</feature>
<feature type="compositionally biased region" description="Polar residues" evidence="1">
    <location>
        <begin position="235"/>
        <end position="248"/>
    </location>
</feature>
<evidence type="ECO:0000256" key="1">
    <source>
        <dbReference type="SAM" id="MobiDB-lite"/>
    </source>
</evidence>
<feature type="compositionally biased region" description="Basic and acidic residues" evidence="1">
    <location>
        <begin position="81"/>
        <end position="106"/>
    </location>
</feature>
<reference evidence="2 3" key="1">
    <citation type="submission" date="2013-03" db="EMBL/GenBank/DDBJ databases">
        <title>The Genome Sequence of Capronia coronata CBS 617.96.</title>
        <authorList>
            <consortium name="The Broad Institute Genomics Platform"/>
            <person name="Cuomo C."/>
            <person name="de Hoog S."/>
            <person name="Gorbushina A."/>
            <person name="Walker B."/>
            <person name="Young S.K."/>
            <person name="Zeng Q."/>
            <person name="Gargeya S."/>
            <person name="Fitzgerald M."/>
            <person name="Haas B."/>
            <person name="Abouelleil A."/>
            <person name="Allen A.W."/>
            <person name="Alvarado L."/>
            <person name="Arachchi H.M."/>
            <person name="Berlin A.M."/>
            <person name="Chapman S.B."/>
            <person name="Gainer-Dewar J."/>
            <person name="Goldberg J."/>
            <person name="Griggs A."/>
            <person name="Gujja S."/>
            <person name="Hansen M."/>
            <person name="Howarth C."/>
            <person name="Imamovic A."/>
            <person name="Ireland A."/>
            <person name="Larimer J."/>
            <person name="McCowan C."/>
            <person name="Murphy C."/>
            <person name="Pearson M."/>
            <person name="Poon T.W."/>
            <person name="Priest M."/>
            <person name="Roberts A."/>
            <person name="Saif S."/>
            <person name="Shea T."/>
            <person name="Sisk P."/>
            <person name="Sykes S."/>
            <person name="Wortman J."/>
            <person name="Nusbaum C."/>
            <person name="Birren B."/>
        </authorList>
    </citation>
    <scope>NUCLEOTIDE SEQUENCE [LARGE SCALE GENOMIC DNA]</scope>
    <source>
        <strain evidence="2 3">CBS 617.96</strain>
    </source>
</reference>
<proteinExistence type="predicted"/>
<dbReference type="HOGENOM" id="CLU_005477_0_0_1"/>
<feature type="compositionally biased region" description="Polar residues" evidence="1">
    <location>
        <begin position="263"/>
        <end position="288"/>
    </location>
</feature>
<evidence type="ECO:0000313" key="3">
    <source>
        <dbReference type="Proteomes" id="UP000019484"/>
    </source>
</evidence>
<dbReference type="eggNOG" id="ENOG502SK00">
    <property type="taxonomic scope" value="Eukaryota"/>
</dbReference>
<feature type="compositionally biased region" description="Basic and acidic residues" evidence="1">
    <location>
        <begin position="1"/>
        <end position="11"/>
    </location>
</feature>
<name>W9Y171_9EURO</name>
<feature type="compositionally biased region" description="Basic residues" evidence="1">
    <location>
        <begin position="457"/>
        <end position="468"/>
    </location>
</feature>
<keyword evidence="3" id="KW-1185">Reference proteome</keyword>
<accession>W9Y171</accession>